<keyword evidence="7 10" id="KW-0378">Hydrolase</keyword>
<dbReference type="InterPro" id="IPR022625">
    <property type="entry name" value="TypeI_RM_Rsu_C"/>
</dbReference>
<dbReference type="Pfam" id="PF22679">
    <property type="entry name" value="T1R_D3-like"/>
    <property type="match status" value="1"/>
</dbReference>
<evidence type="ECO:0000259" key="11">
    <source>
        <dbReference type="PROSITE" id="PS51192"/>
    </source>
</evidence>
<sequence>MSSVDYNMLISTLESTVVTEYVKEDMPVYTYQSEADLEREFIKNLQNQGYEYLIIHNEKELIANLKDKLEKLNNIIFSENEWERFFKEKIANKNESIIEKTRTIQEDYIKNFTRDNGTLVNISLIDKKNIHNNFLQVINQYEEEEGTHNTRYDVSILVNGLPLIHIELKRRGVAIREAFNQINRYQRDSFWAGSGLFEYVQIFVISNGTNTKYYSNTTRARHIKEMSFNRRKVKKSSNSFEFTSYWADANNKAITDLVDFTKTFFAKHTILNILTKYCIFDTSDTLLVMRPYQISATERILSKIQLANNYKWVGKIDAGGYIWHTTGSGKTLTSFKTAQLASQLDYIDKVLFVVDRKDLDSQTQKEYDRFSKGSANGNTSTKILKAQLEDRYGNKSKIIITTIQKLGHFIKQNKNHEVFKKNIVLIFDECHRSQFGELHLAITKTFKNYFMFGFTGTPIFPKNSNGSSKTLFKTTEQTFGDKLHTYTIVNAINDGNVLPFRIDYINTIKEKEGIQDKKVNAIDIEKAMSDPIRIREVVSYIIEHFEQKTMRNKHYEVKEQRLSGFNSIFAVSSIPVAKKYYLEFKKQLEEKNKNLTIATIFSYSANEEENTDNLDDESFDTENLDLGSREFLEEAISDYNKKFGTNFDTSSDGFQLYYEDLSKRTKNKEIDILIVVNMFLTGFDATTLNTLWVDKNLRMHGLIQAFSRTNRILNSIKTFGNIICFRDLQKETDDAIALFGNKEAGGIVLLKTYEEYYNGYEDDKGREKEGYSQLIEELQNKFPIGEQIIGEQNKKEFIMLFGNILKLKNILSAFDKFAGNEILSEREYQDYQSIYIDLYQERKPKDTDKESINDDIIFEIELIKQVEINIDYILMKVAEYYKSNKKDKEILVDIKKAINSSIELRSKKELIEGFIDRVNSSKNVTDDFKKFVREEKEKDLEKVIEEEKLKPEETKKFIDNSLRDGTLKTTGTDIDKLLPPVSRFGGGNRAEKKLGVIEKLKVFFDKYLGLTI</sequence>
<keyword evidence="6 12" id="KW-0255">Endonuclease</keyword>
<reference evidence="12" key="1">
    <citation type="submission" date="2023-02" db="EMBL/GenBank/DDBJ databases">
        <title>Pan-genomic study of Fusobacterium nucleatum reveals the distribution of pathogenic genes and functional clusters at subspecies and strain levels.</title>
        <authorList>
            <person name="Feng Q."/>
            <person name="Sun T."/>
        </authorList>
    </citation>
    <scope>NUCLEOTIDE SEQUENCE</scope>
    <source>
        <strain evidence="12">FNV</strain>
    </source>
</reference>
<dbReference type="EC" id="3.1.21.3" evidence="10"/>
<evidence type="ECO:0000313" key="13">
    <source>
        <dbReference type="Proteomes" id="UP001214996"/>
    </source>
</evidence>
<dbReference type="SMART" id="SM00487">
    <property type="entry name" value="DEXDc"/>
    <property type="match status" value="1"/>
</dbReference>
<accession>A0AAX3MBP7</accession>
<evidence type="ECO:0000256" key="3">
    <source>
        <dbReference type="ARBA" id="ARBA00022722"/>
    </source>
</evidence>
<feature type="domain" description="Helicase ATP-binding" evidence="11">
    <location>
        <begin position="311"/>
        <end position="476"/>
    </location>
</feature>
<dbReference type="Gene3D" id="1.20.58.2040">
    <property type="match status" value="1"/>
</dbReference>
<dbReference type="EMBL" id="CP117525">
    <property type="protein sequence ID" value="WDA43656.1"/>
    <property type="molecule type" value="Genomic_DNA"/>
</dbReference>
<dbReference type="Pfam" id="PF12008">
    <property type="entry name" value="EcoR124_C"/>
    <property type="match status" value="1"/>
</dbReference>
<dbReference type="Pfam" id="PF18766">
    <property type="entry name" value="SWI2_SNF2"/>
    <property type="match status" value="1"/>
</dbReference>
<comment type="similarity">
    <text evidence="2 10">Belongs to the HsdR family.</text>
</comment>
<dbReference type="AlphaFoldDB" id="A0AAX3MBP7"/>
<evidence type="ECO:0000256" key="1">
    <source>
        <dbReference type="ARBA" id="ARBA00000851"/>
    </source>
</evidence>
<organism evidence="12 13">
    <name type="scientific">Fusobacterium nucleatum</name>
    <dbReference type="NCBI Taxonomy" id="851"/>
    <lineage>
        <taxon>Bacteria</taxon>
        <taxon>Fusobacteriati</taxon>
        <taxon>Fusobacteriota</taxon>
        <taxon>Fusobacteriia</taxon>
        <taxon>Fusobacteriales</taxon>
        <taxon>Fusobacteriaceae</taxon>
        <taxon>Fusobacterium</taxon>
    </lineage>
</organism>
<proteinExistence type="inferred from homology"/>
<comment type="function">
    <text evidence="10">Subunit R is required for both nuclease and ATPase activities, but not for modification.</text>
</comment>
<evidence type="ECO:0000256" key="2">
    <source>
        <dbReference type="ARBA" id="ARBA00008598"/>
    </source>
</evidence>
<evidence type="ECO:0000256" key="4">
    <source>
        <dbReference type="ARBA" id="ARBA00022741"/>
    </source>
</evidence>
<dbReference type="CDD" id="cd18030">
    <property type="entry name" value="DEXHc_RE_I_HsdR"/>
    <property type="match status" value="1"/>
</dbReference>
<dbReference type="Gene3D" id="3.40.50.300">
    <property type="entry name" value="P-loop containing nucleotide triphosphate hydrolases"/>
    <property type="match status" value="2"/>
</dbReference>
<dbReference type="RefSeq" id="WP_273833203.1">
    <property type="nucleotide sequence ID" value="NZ_CP117525.1"/>
</dbReference>
<keyword evidence="9 10" id="KW-0238">DNA-binding</keyword>
<dbReference type="NCBIfam" id="TIGR00348">
    <property type="entry name" value="hsdR"/>
    <property type="match status" value="1"/>
</dbReference>
<dbReference type="PANTHER" id="PTHR30195:SF16">
    <property type="entry name" value="TYPE I RESTRICTION ENZYME ENDONUCLEASE SUBUNIT"/>
    <property type="match status" value="1"/>
</dbReference>
<dbReference type="InterPro" id="IPR055180">
    <property type="entry name" value="HsdR_RecA-like_helicase_dom_2"/>
</dbReference>
<dbReference type="InterPro" id="IPR014001">
    <property type="entry name" value="Helicase_ATP-bd"/>
</dbReference>
<dbReference type="SUPFAM" id="SSF52540">
    <property type="entry name" value="P-loop containing nucleoside triphosphate hydrolases"/>
    <property type="match status" value="1"/>
</dbReference>
<dbReference type="CDD" id="cd18800">
    <property type="entry name" value="SF2_C_EcoR124I-like"/>
    <property type="match status" value="1"/>
</dbReference>
<evidence type="ECO:0000256" key="10">
    <source>
        <dbReference type="RuleBase" id="RU364115"/>
    </source>
</evidence>
<evidence type="ECO:0000313" key="12">
    <source>
        <dbReference type="EMBL" id="WDA43656.1"/>
    </source>
</evidence>
<evidence type="ECO:0000256" key="9">
    <source>
        <dbReference type="ARBA" id="ARBA00023125"/>
    </source>
</evidence>
<dbReference type="CDD" id="cd22332">
    <property type="entry name" value="HsdR_N"/>
    <property type="match status" value="1"/>
</dbReference>
<dbReference type="REBASE" id="690991">
    <property type="entry name" value="FnuFNVORF8250P"/>
</dbReference>
<dbReference type="InterPro" id="IPR040980">
    <property type="entry name" value="SWI2_SNF2"/>
</dbReference>
<comment type="subunit">
    <text evidence="10">The type I restriction/modification system is composed of three polypeptides R, M and S.</text>
</comment>
<dbReference type="InterPro" id="IPR007409">
    <property type="entry name" value="Restrct_endonuc_type1_HsdR_N"/>
</dbReference>
<dbReference type="Proteomes" id="UP001214996">
    <property type="component" value="Chromosome"/>
</dbReference>
<evidence type="ECO:0000256" key="8">
    <source>
        <dbReference type="ARBA" id="ARBA00022840"/>
    </source>
</evidence>
<evidence type="ECO:0000256" key="6">
    <source>
        <dbReference type="ARBA" id="ARBA00022759"/>
    </source>
</evidence>
<dbReference type="GO" id="GO:0003677">
    <property type="term" value="F:DNA binding"/>
    <property type="evidence" value="ECO:0007669"/>
    <property type="project" value="UniProtKB-KW"/>
</dbReference>
<keyword evidence="4 10" id="KW-0547">Nucleotide-binding</keyword>
<keyword evidence="8 10" id="KW-0067">ATP-binding</keyword>
<name>A0AAX3MBP7_FUSNU</name>
<keyword evidence="5 10" id="KW-0680">Restriction system</keyword>
<dbReference type="InterPro" id="IPR027417">
    <property type="entry name" value="P-loop_NTPase"/>
</dbReference>
<evidence type="ECO:0000256" key="5">
    <source>
        <dbReference type="ARBA" id="ARBA00022747"/>
    </source>
</evidence>
<dbReference type="GO" id="GO:0005524">
    <property type="term" value="F:ATP binding"/>
    <property type="evidence" value="ECO:0007669"/>
    <property type="project" value="UniProtKB-KW"/>
</dbReference>
<dbReference type="GO" id="GO:0009035">
    <property type="term" value="F:type I site-specific deoxyribonuclease activity"/>
    <property type="evidence" value="ECO:0007669"/>
    <property type="project" value="UniProtKB-EC"/>
</dbReference>
<comment type="catalytic activity">
    <reaction evidence="1 10">
        <text>Endonucleolytic cleavage of DNA to give random double-stranded fragments with terminal 5'-phosphates, ATP is simultaneously hydrolyzed.</text>
        <dbReference type="EC" id="3.1.21.3"/>
    </reaction>
</comment>
<dbReference type="PROSITE" id="PS51192">
    <property type="entry name" value="HELICASE_ATP_BIND_1"/>
    <property type="match status" value="1"/>
</dbReference>
<dbReference type="Pfam" id="PF04313">
    <property type="entry name" value="HSDR_N"/>
    <property type="match status" value="1"/>
</dbReference>
<dbReference type="Gene3D" id="3.90.1570.50">
    <property type="match status" value="2"/>
</dbReference>
<keyword evidence="3" id="KW-0540">Nuclease</keyword>
<dbReference type="GO" id="GO:0009307">
    <property type="term" value="P:DNA restriction-modification system"/>
    <property type="evidence" value="ECO:0007669"/>
    <property type="project" value="UniProtKB-KW"/>
</dbReference>
<gene>
    <name evidence="12" type="ORF">PSR69_08210</name>
</gene>
<dbReference type="InterPro" id="IPR004473">
    <property type="entry name" value="Restrct_endonuc_typeI_HsdR"/>
</dbReference>
<dbReference type="PANTHER" id="PTHR30195">
    <property type="entry name" value="TYPE I SITE-SPECIFIC DEOXYRIBONUCLEASE PROTEIN SUBUNIT M AND R"/>
    <property type="match status" value="1"/>
</dbReference>
<protein>
    <recommendedName>
        <fullName evidence="10">Type I restriction enzyme endonuclease subunit</fullName>
        <shortName evidence="10">R protein</shortName>
        <ecNumber evidence="10">3.1.21.3</ecNumber>
    </recommendedName>
</protein>
<evidence type="ECO:0000256" key="7">
    <source>
        <dbReference type="ARBA" id="ARBA00022801"/>
    </source>
</evidence>
<dbReference type="InterPro" id="IPR051268">
    <property type="entry name" value="Type-I_R_enzyme_R_subunit"/>
</dbReference>